<proteinExistence type="predicted"/>
<feature type="compositionally biased region" description="Low complexity" evidence="1">
    <location>
        <begin position="40"/>
        <end position="68"/>
    </location>
</feature>
<accession>A0A0A9BR75</accession>
<protein>
    <submittedName>
        <fullName evidence="3">Rps6-2</fullName>
    </submittedName>
</protein>
<reference evidence="3" key="2">
    <citation type="journal article" date="2015" name="Data Brief">
        <title>Shoot transcriptome of the giant reed, Arundo donax.</title>
        <authorList>
            <person name="Barrero R.A."/>
            <person name="Guerrero F.D."/>
            <person name="Moolhuijzen P."/>
            <person name="Goolsby J.A."/>
            <person name="Tidwell J."/>
            <person name="Bellgard S.E."/>
            <person name="Bellgard M.I."/>
        </authorList>
    </citation>
    <scope>NUCLEOTIDE SEQUENCE</scope>
    <source>
        <tissue evidence="3">Shoot tissue taken approximately 20 cm above the soil surface</tissue>
    </source>
</reference>
<feature type="region of interest" description="Disordered" evidence="1">
    <location>
        <begin position="38"/>
        <end position="71"/>
    </location>
</feature>
<sequence length="101" mass="11039">MKVLAYTLDRLVLSVRYFVAVWCLIRSVLSFCSCVALGGSSSTSRTRPPAARRSSRSMTTRSCVSSMTKGSPRKSAVMLLARNLRVMSSRSWVGVTSKASQ</sequence>
<organism evidence="3">
    <name type="scientific">Arundo donax</name>
    <name type="common">Giant reed</name>
    <name type="synonym">Donax arundinaceus</name>
    <dbReference type="NCBI Taxonomy" id="35708"/>
    <lineage>
        <taxon>Eukaryota</taxon>
        <taxon>Viridiplantae</taxon>
        <taxon>Streptophyta</taxon>
        <taxon>Embryophyta</taxon>
        <taxon>Tracheophyta</taxon>
        <taxon>Spermatophyta</taxon>
        <taxon>Magnoliopsida</taxon>
        <taxon>Liliopsida</taxon>
        <taxon>Poales</taxon>
        <taxon>Poaceae</taxon>
        <taxon>PACMAD clade</taxon>
        <taxon>Arundinoideae</taxon>
        <taxon>Arundineae</taxon>
        <taxon>Arundo</taxon>
    </lineage>
</organism>
<name>A0A0A9BR75_ARUDO</name>
<keyword evidence="2" id="KW-0472">Membrane</keyword>
<dbReference type="EMBL" id="GBRH01234270">
    <property type="protein sequence ID" value="JAD63625.1"/>
    <property type="molecule type" value="Transcribed_RNA"/>
</dbReference>
<evidence type="ECO:0000313" key="3">
    <source>
        <dbReference type="EMBL" id="JAD63625.1"/>
    </source>
</evidence>
<evidence type="ECO:0000256" key="2">
    <source>
        <dbReference type="SAM" id="Phobius"/>
    </source>
</evidence>
<keyword evidence="2" id="KW-0812">Transmembrane</keyword>
<reference evidence="3" key="1">
    <citation type="submission" date="2014-09" db="EMBL/GenBank/DDBJ databases">
        <authorList>
            <person name="Magalhaes I.L.F."/>
            <person name="Oliveira U."/>
            <person name="Santos F.R."/>
            <person name="Vidigal T.H.D.A."/>
            <person name="Brescovit A.D."/>
            <person name="Santos A.J."/>
        </authorList>
    </citation>
    <scope>NUCLEOTIDE SEQUENCE</scope>
    <source>
        <tissue evidence="3">Shoot tissue taken approximately 20 cm above the soil surface</tissue>
    </source>
</reference>
<feature type="transmembrane region" description="Helical" evidence="2">
    <location>
        <begin position="15"/>
        <end position="37"/>
    </location>
</feature>
<evidence type="ECO:0000256" key="1">
    <source>
        <dbReference type="SAM" id="MobiDB-lite"/>
    </source>
</evidence>
<keyword evidence="2" id="KW-1133">Transmembrane helix</keyword>
<dbReference type="AlphaFoldDB" id="A0A0A9BR75"/>